<evidence type="ECO:0000313" key="8">
    <source>
        <dbReference type="Proteomes" id="UP000682733"/>
    </source>
</evidence>
<feature type="non-terminal residue" evidence="7">
    <location>
        <position position="1"/>
    </location>
</feature>
<dbReference type="Gene3D" id="3.20.20.80">
    <property type="entry name" value="Glycosidases"/>
    <property type="match status" value="1"/>
</dbReference>
<dbReference type="EMBL" id="CAJOBA010040619">
    <property type="protein sequence ID" value="CAF4097673.1"/>
    <property type="molecule type" value="Genomic_DNA"/>
</dbReference>
<evidence type="ECO:0000256" key="3">
    <source>
        <dbReference type="ARBA" id="ARBA00012663"/>
    </source>
</evidence>
<dbReference type="EC" id="3.2.1.52" evidence="3"/>
<dbReference type="GO" id="GO:0030203">
    <property type="term" value="P:glycosaminoglycan metabolic process"/>
    <property type="evidence" value="ECO:0007669"/>
    <property type="project" value="TreeGrafter"/>
</dbReference>
<dbReference type="InterPro" id="IPR015883">
    <property type="entry name" value="Glyco_hydro_20_cat"/>
</dbReference>
<dbReference type="Proteomes" id="UP000682733">
    <property type="component" value="Unassembled WGS sequence"/>
</dbReference>
<dbReference type="SUPFAM" id="SSF51445">
    <property type="entry name" value="(Trans)glycosidases"/>
    <property type="match status" value="1"/>
</dbReference>
<comment type="catalytic activity">
    <reaction evidence="1">
        <text>Hydrolysis of terminal non-reducing N-acetyl-D-hexosamine residues in N-acetyl-beta-D-hexosaminides.</text>
        <dbReference type="EC" id="3.2.1.52"/>
    </reaction>
</comment>
<comment type="caution">
    <text evidence="7">The sequence shown here is derived from an EMBL/GenBank/DDBJ whole genome shotgun (WGS) entry which is preliminary data.</text>
</comment>
<evidence type="ECO:0000256" key="2">
    <source>
        <dbReference type="ARBA" id="ARBA00006285"/>
    </source>
</evidence>
<keyword evidence="4" id="KW-0378">Hydrolase</keyword>
<dbReference type="InterPro" id="IPR017853">
    <property type="entry name" value="GH"/>
</dbReference>
<name>A0A8S2QDF4_9BILA</name>
<dbReference type="AlphaFoldDB" id="A0A8S2QDF4"/>
<protein>
    <recommendedName>
        <fullName evidence="3">beta-N-acetylhexosaminidase</fullName>
        <ecNumber evidence="3">3.2.1.52</ecNumber>
    </recommendedName>
</protein>
<dbReference type="EMBL" id="CAJNOK010019047">
    <property type="protein sequence ID" value="CAF1292803.1"/>
    <property type="molecule type" value="Genomic_DNA"/>
</dbReference>
<sequence length="297" mass="34203">WRDRRSLVRTVHHGQGAILSSPFYLDALNPAGTYYSVNPMKGIKWLLNKKQTVKVFGGEACMWTEAVSFDTVDSRIWPRIAAIAERFWSPEYITDVNCMYERLRELNQKLTHTGVEHLTGYISKLKTFTGEHSISDPLKTLADVCEGRRGKNPSRTLQYNSQLPLTSFIDIIQPESETAVYLQSLIVYVPFNNIVKHILTETFTEWTNNHAKLQMTLFYNRSLSDVLATLSENLSQVGNIGSKIMTSLHREQEITTEQVWRYTDKLNKMEHEVFEVRLSAVAVIRKLLEEIEVDKTD</sequence>
<dbReference type="InterPro" id="IPR025705">
    <property type="entry name" value="Beta_hexosaminidase_sua/sub"/>
</dbReference>
<gene>
    <name evidence="6" type="ORF">OVA965_LOCUS28174</name>
    <name evidence="7" type="ORF">TMI583_LOCUS28925</name>
</gene>
<dbReference type="GO" id="GO:0004563">
    <property type="term" value="F:beta-N-acetylhexosaminidase activity"/>
    <property type="evidence" value="ECO:0007669"/>
    <property type="project" value="UniProtKB-EC"/>
</dbReference>
<accession>A0A8S2QDF4</accession>
<dbReference type="GO" id="GO:0005975">
    <property type="term" value="P:carbohydrate metabolic process"/>
    <property type="evidence" value="ECO:0007669"/>
    <property type="project" value="InterPro"/>
</dbReference>
<dbReference type="PANTHER" id="PTHR22600">
    <property type="entry name" value="BETA-HEXOSAMINIDASE"/>
    <property type="match status" value="1"/>
</dbReference>
<evidence type="ECO:0000256" key="4">
    <source>
        <dbReference type="ARBA" id="ARBA00022801"/>
    </source>
</evidence>
<dbReference type="Proteomes" id="UP000677228">
    <property type="component" value="Unassembled WGS sequence"/>
</dbReference>
<proteinExistence type="inferred from homology"/>
<dbReference type="PANTHER" id="PTHR22600:SF21">
    <property type="entry name" value="BETA-HEXOSAMINIDASE A"/>
    <property type="match status" value="1"/>
</dbReference>
<reference evidence="7" key="1">
    <citation type="submission" date="2021-02" db="EMBL/GenBank/DDBJ databases">
        <authorList>
            <person name="Nowell W R."/>
        </authorList>
    </citation>
    <scope>NUCLEOTIDE SEQUENCE</scope>
</reference>
<evidence type="ECO:0000256" key="1">
    <source>
        <dbReference type="ARBA" id="ARBA00001231"/>
    </source>
</evidence>
<feature type="domain" description="Glycoside hydrolase family 20 catalytic" evidence="5">
    <location>
        <begin position="22"/>
        <end position="90"/>
    </location>
</feature>
<organism evidence="7 8">
    <name type="scientific">Didymodactylos carnosus</name>
    <dbReference type="NCBI Taxonomy" id="1234261"/>
    <lineage>
        <taxon>Eukaryota</taxon>
        <taxon>Metazoa</taxon>
        <taxon>Spiralia</taxon>
        <taxon>Gnathifera</taxon>
        <taxon>Rotifera</taxon>
        <taxon>Eurotatoria</taxon>
        <taxon>Bdelloidea</taxon>
        <taxon>Philodinida</taxon>
        <taxon>Philodinidae</taxon>
        <taxon>Didymodactylos</taxon>
    </lineage>
</organism>
<dbReference type="GO" id="GO:0005764">
    <property type="term" value="C:lysosome"/>
    <property type="evidence" value="ECO:0007669"/>
    <property type="project" value="TreeGrafter"/>
</dbReference>
<evidence type="ECO:0000313" key="7">
    <source>
        <dbReference type="EMBL" id="CAF4097673.1"/>
    </source>
</evidence>
<dbReference type="GO" id="GO:0016020">
    <property type="term" value="C:membrane"/>
    <property type="evidence" value="ECO:0007669"/>
    <property type="project" value="TreeGrafter"/>
</dbReference>
<dbReference type="Pfam" id="PF00728">
    <property type="entry name" value="Glyco_hydro_20"/>
    <property type="match status" value="1"/>
</dbReference>
<dbReference type="GO" id="GO:0006689">
    <property type="term" value="P:ganglioside catabolic process"/>
    <property type="evidence" value="ECO:0007669"/>
    <property type="project" value="TreeGrafter"/>
</dbReference>
<evidence type="ECO:0000259" key="5">
    <source>
        <dbReference type="Pfam" id="PF00728"/>
    </source>
</evidence>
<dbReference type="PRINTS" id="PR00738">
    <property type="entry name" value="GLHYDRLASE20"/>
</dbReference>
<evidence type="ECO:0000313" key="6">
    <source>
        <dbReference type="EMBL" id="CAF1292803.1"/>
    </source>
</evidence>
<comment type="similarity">
    <text evidence="2">Belongs to the glycosyl hydrolase 20 family.</text>
</comment>